<dbReference type="AlphaFoldDB" id="A0A9P5NLI3"/>
<dbReference type="InterPro" id="IPR036396">
    <property type="entry name" value="Cyt_P450_sf"/>
</dbReference>
<evidence type="ECO:0000256" key="7">
    <source>
        <dbReference type="RuleBase" id="RU000461"/>
    </source>
</evidence>
<comment type="cofactor">
    <cofactor evidence="1 6">
        <name>heme</name>
        <dbReference type="ChEBI" id="CHEBI:30413"/>
    </cofactor>
</comment>
<proteinExistence type="inferred from homology"/>
<evidence type="ECO:0000256" key="2">
    <source>
        <dbReference type="ARBA" id="ARBA00010617"/>
    </source>
</evidence>
<dbReference type="InterPro" id="IPR001128">
    <property type="entry name" value="Cyt_P450"/>
</dbReference>
<feature type="transmembrane region" description="Helical" evidence="8">
    <location>
        <begin position="20"/>
        <end position="40"/>
    </location>
</feature>
<evidence type="ECO:0000256" key="6">
    <source>
        <dbReference type="PIRSR" id="PIRSR602403-1"/>
    </source>
</evidence>
<keyword evidence="4 6" id="KW-0479">Metal-binding</keyword>
<dbReference type="PRINTS" id="PR00465">
    <property type="entry name" value="EP450IV"/>
</dbReference>
<evidence type="ECO:0000313" key="9">
    <source>
        <dbReference type="EMBL" id="KAF8890849.1"/>
    </source>
</evidence>
<dbReference type="GO" id="GO:0016705">
    <property type="term" value="F:oxidoreductase activity, acting on paired donors, with incorporation or reduction of molecular oxygen"/>
    <property type="evidence" value="ECO:0007669"/>
    <property type="project" value="InterPro"/>
</dbReference>
<dbReference type="PANTHER" id="PTHR24304">
    <property type="entry name" value="CYTOCHROME P450 FAMILY 7"/>
    <property type="match status" value="1"/>
</dbReference>
<comment type="similarity">
    <text evidence="2 7">Belongs to the cytochrome P450 family.</text>
</comment>
<feature type="binding site" description="axial binding residue" evidence="6">
    <location>
        <position position="445"/>
    </location>
    <ligand>
        <name>heme</name>
        <dbReference type="ChEBI" id="CHEBI:30413"/>
    </ligand>
    <ligandPart>
        <name>Fe</name>
        <dbReference type="ChEBI" id="CHEBI:18248"/>
    </ligandPart>
</feature>
<dbReference type="PROSITE" id="PS00086">
    <property type="entry name" value="CYTOCHROME_P450"/>
    <property type="match status" value="1"/>
</dbReference>
<keyword evidence="5 6" id="KW-0408">Iron</keyword>
<organism evidence="9 10">
    <name type="scientific">Gymnopilus junonius</name>
    <name type="common">Spectacular rustgill mushroom</name>
    <name type="synonym">Gymnopilus spectabilis subsp. junonius</name>
    <dbReference type="NCBI Taxonomy" id="109634"/>
    <lineage>
        <taxon>Eukaryota</taxon>
        <taxon>Fungi</taxon>
        <taxon>Dikarya</taxon>
        <taxon>Basidiomycota</taxon>
        <taxon>Agaricomycotina</taxon>
        <taxon>Agaricomycetes</taxon>
        <taxon>Agaricomycetidae</taxon>
        <taxon>Agaricales</taxon>
        <taxon>Agaricineae</taxon>
        <taxon>Hymenogastraceae</taxon>
        <taxon>Gymnopilus</taxon>
    </lineage>
</organism>
<dbReference type="EMBL" id="JADNYJ010000074">
    <property type="protein sequence ID" value="KAF8890849.1"/>
    <property type="molecule type" value="Genomic_DNA"/>
</dbReference>
<dbReference type="GO" id="GO:0005506">
    <property type="term" value="F:iron ion binding"/>
    <property type="evidence" value="ECO:0007669"/>
    <property type="project" value="InterPro"/>
</dbReference>
<feature type="transmembrane region" description="Helical" evidence="8">
    <location>
        <begin position="296"/>
        <end position="319"/>
    </location>
</feature>
<dbReference type="Pfam" id="PF00067">
    <property type="entry name" value="p450"/>
    <property type="match status" value="1"/>
</dbReference>
<dbReference type="SUPFAM" id="SSF48264">
    <property type="entry name" value="Cytochrome P450"/>
    <property type="match status" value="1"/>
</dbReference>
<keyword evidence="8" id="KW-0472">Membrane</keyword>
<dbReference type="GO" id="GO:0020037">
    <property type="term" value="F:heme binding"/>
    <property type="evidence" value="ECO:0007669"/>
    <property type="project" value="InterPro"/>
</dbReference>
<accession>A0A9P5NLI3</accession>
<gene>
    <name evidence="9" type="ORF">CPB84DRAFT_1711358</name>
</gene>
<evidence type="ECO:0000256" key="8">
    <source>
        <dbReference type="SAM" id="Phobius"/>
    </source>
</evidence>
<protein>
    <submittedName>
        <fullName evidence="9">Cytochrome P450</fullName>
    </submittedName>
</protein>
<keyword evidence="10" id="KW-1185">Reference proteome</keyword>
<dbReference type="InterPro" id="IPR002403">
    <property type="entry name" value="Cyt_P450_E_grp-IV"/>
</dbReference>
<name>A0A9P5NLI3_GYMJU</name>
<evidence type="ECO:0000256" key="4">
    <source>
        <dbReference type="ARBA" id="ARBA00022723"/>
    </source>
</evidence>
<keyword evidence="7" id="KW-0503">Monooxygenase</keyword>
<evidence type="ECO:0000256" key="5">
    <source>
        <dbReference type="ARBA" id="ARBA00023004"/>
    </source>
</evidence>
<dbReference type="InterPro" id="IPR017972">
    <property type="entry name" value="Cyt_P450_CS"/>
</dbReference>
<dbReference type="PANTHER" id="PTHR24304:SF2">
    <property type="entry name" value="24-HYDROXYCHOLESTEROL 7-ALPHA-HYDROXYLASE"/>
    <property type="match status" value="1"/>
</dbReference>
<dbReference type="Gene3D" id="1.10.630.10">
    <property type="entry name" value="Cytochrome P450"/>
    <property type="match status" value="1"/>
</dbReference>
<sequence>MNKCMTSISISNFTLATMLNVLSIAIASLVIFTLGVACAGQRKRLDVVEKLNGPVTVPYFLPWFGSFFAFNQDPLKFFKLCHQRYGKIYKVLLAGKKIVVVAHPDGITSLNRDTNKNLTNSAVFAIMMRGISNFNPSNVDYIHQVMDQRIFPITKRTLSPALMGQVTQSVEGSLRKELLALCSGEPRSPRRLKLPELIGRPLYISNCAALFGFRYPSLNTFSDFELLDSGLPQILTRLPFVARRSLDARGRLLSVLMEYISSWWESDGVEDIPGASTLVMESLKEMKVSKLSKRDAAGVLLLFLWGFHSNMWYMLFWLVTHLIMDEESMGRLVDEVDACARTDAPVHDGKKALSLLESAISETLRWATTSSTVRFAEEDTEIIVDGSVVVINKGEYVVGDIRAAHHDRSIFEHPEEFILDRYLVKDDSKTVLPRPMVWGAGKHVCAGRHVAVHLMRRFMVECLSMYDIKAANSGPGGKKLPRISAKSFIGSLKPNDEVHVTITARKV</sequence>
<dbReference type="Proteomes" id="UP000724874">
    <property type="component" value="Unassembled WGS sequence"/>
</dbReference>
<evidence type="ECO:0000313" key="10">
    <source>
        <dbReference type="Proteomes" id="UP000724874"/>
    </source>
</evidence>
<reference evidence="9" key="1">
    <citation type="submission" date="2020-11" db="EMBL/GenBank/DDBJ databases">
        <authorList>
            <consortium name="DOE Joint Genome Institute"/>
            <person name="Ahrendt S."/>
            <person name="Riley R."/>
            <person name="Andreopoulos W."/>
            <person name="LaButti K."/>
            <person name="Pangilinan J."/>
            <person name="Ruiz-duenas F.J."/>
            <person name="Barrasa J.M."/>
            <person name="Sanchez-Garcia M."/>
            <person name="Camarero S."/>
            <person name="Miyauchi S."/>
            <person name="Serrano A."/>
            <person name="Linde D."/>
            <person name="Babiker R."/>
            <person name="Drula E."/>
            <person name="Ayuso-Fernandez I."/>
            <person name="Pacheco R."/>
            <person name="Padilla G."/>
            <person name="Ferreira P."/>
            <person name="Barriuso J."/>
            <person name="Kellner H."/>
            <person name="Castanera R."/>
            <person name="Alfaro M."/>
            <person name="Ramirez L."/>
            <person name="Pisabarro A.G."/>
            <person name="Kuo A."/>
            <person name="Tritt A."/>
            <person name="Lipzen A."/>
            <person name="He G."/>
            <person name="Yan M."/>
            <person name="Ng V."/>
            <person name="Cullen D."/>
            <person name="Martin F."/>
            <person name="Rosso M.-N."/>
            <person name="Henrissat B."/>
            <person name="Hibbett D."/>
            <person name="Martinez A.T."/>
            <person name="Grigoriev I.V."/>
        </authorList>
    </citation>
    <scope>NUCLEOTIDE SEQUENCE</scope>
    <source>
        <strain evidence="9">AH 44721</strain>
    </source>
</reference>
<comment type="caution">
    <text evidence="9">The sequence shown here is derived from an EMBL/GenBank/DDBJ whole genome shotgun (WGS) entry which is preliminary data.</text>
</comment>
<keyword evidence="8" id="KW-0812">Transmembrane</keyword>
<evidence type="ECO:0000256" key="1">
    <source>
        <dbReference type="ARBA" id="ARBA00001971"/>
    </source>
</evidence>
<keyword evidence="7" id="KW-0560">Oxidoreductase</keyword>
<keyword evidence="8" id="KW-1133">Transmembrane helix</keyword>
<dbReference type="InterPro" id="IPR050529">
    <property type="entry name" value="CYP450_sterol_14alpha_dmase"/>
</dbReference>
<dbReference type="OrthoDB" id="3366823at2759"/>
<keyword evidence="3 6" id="KW-0349">Heme</keyword>
<evidence type="ECO:0000256" key="3">
    <source>
        <dbReference type="ARBA" id="ARBA00022617"/>
    </source>
</evidence>
<dbReference type="GO" id="GO:0008395">
    <property type="term" value="F:steroid hydroxylase activity"/>
    <property type="evidence" value="ECO:0007669"/>
    <property type="project" value="TreeGrafter"/>
</dbReference>